<sequence>MTYTKRSAAYFAKTEAVTEFLVEFVRVRKAFLDSNKKECAGRNSPYRRSKSAKRGGKNLSHRDDHDLHNDNLSNVATQMLADSDIHLDAFISLVAAYGAMEKEQAKIQKFELSKILRNTRITHRKFPKVEHGYDIATSKRIAQELEYQRQTKDIREAFSSKTNLHEFKPPIM</sequence>
<protein>
    <submittedName>
        <fullName evidence="2">Uncharacterized protein</fullName>
    </submittedName>
</protein>
<feature type="compositionally biased region" description="Basic residues" evidence="1">
    <location>
        <begin position="45"/>
        <end position="56"/>
    </location>
</feature>
<organism evidence="2 3">
    <name type="scientific">Theileria equi strain WA</name>
    <dbReference type="NCBI Taxonomy" id="1537102"/>
    <lineage>
        <taxon>Eukaryota</taxon>
        <taxon>Sar</taxon>
        <taxon>Alveolata</taxon>
        <taxon>Apicomplexa</taxon>
        <taxon>Aconoidasida</taxon>
        <taxon>Piroplasmida</taxon>
        <taxon>Theileriidae</taxon>
        <taxon>Theileria</taxon>
    </lineage>
</organism>
<dbReference type="Proteomes" id="UP000031512">
    <property type="component" value="Chromosome 1"/>
</dbReference>
<evidence type="ECO:0000313" key="3">
    <source>
        <dbReference type="Proteomes" id="UP000031512"/>
    </source>
</evidence>
<evidence type="ECO:0000313" key="2">
    <source>
        <dbReference type="EMBL" id="AFZ78969.1"/>
    </source>
</evidence>
<accession>L0AVR0</accession>
<evidence type="ECO:0000256" key="1">
    <source>
        <dbReference type="SAM" id="MobiDB-lite"/>
    </source>
</evidence>
<keyword evidence="3" id="KW-1185">Reference proteome</keyword>
<dbReference type="AlphaFoldDB" id="L0AVR0"/>
<reference evidence="2 3" key="1">
    <citation type="journal article" date="2012" name="BMC Genomics">
        <title>Comparative genomic analysis and phylogenetic position of Theileria equi.</title>
        <authorList>
            <person name="Kappmeyer L.S."/>
            <person name="Thiagarajan M."/>
            <person name="Herndon D.R."/>
            <person name="Ramsay J.D."/>
            <person name="Caler E."/>
            <person name="Djikeng A."/>
            <person name="Gillespie J.J."/>
            <person name="Lau A.O."/>
            <person name="Roalson E.H."/>
            <person name="Silva J.C."/>
            <person name="Silva M.G."/>
            <person name="Suarez C.E."/>
            <person name="Ueti M.W."/>
            <person name="Nene V.M."/>
            <person name="Mealey R.H."/>
            <person name="Knowles D.P."/>
            <person name="Brayton K.A."/>
        </authorList>
    </citation>
    <scope>NUCLEOTIDE SEQUENCE [LARGE SCALE GENOMIC DNA]</scope>
    <source>
        <strain evidence="2 3">WA</strain>
    </source>
</reference>
<name>L0AVR0_THEEQ</name>
<dbReference type="STRING" id="1537102.L0AVR0"/>
<dbReference type="RefSeq" id="XP_004828635.1">
    <property type="nucleotide sequence ID" value="XM_004828578.1"/>
</dbReference>
<dbReference type="eggNOG" id="ENOG502TN1A">
    <property type="taxonomic scope" value="Eukaryota"/>
</dbReference>
<dbReference type="EMBL" id="CP001669">
    <property type="protein sequence ID" value="AFZ78969.1"/>
    <property type="molecule type" value="Genomic_DNA"/>
</dbReference>
<dbReference type="OrthoDB" id="361161at2759"/>
<gene>
    <name evidence="2" type="ORF">BEWA_018120</name>
</gene>
<dbReference type="KEGG" id="beq:BEWA_018120"/>
<dbReference type="GeneID" id="15807227"/>
<feature type="region of interest" description="Disordered" evidence="1">
    <location>
        <begin position="41"/>
        <end position="68"/>
    </location>
</feature>
<proteinExistence type="predicted"/>
<dbReference type="VEuPathDB" id="PiroplasmaDB:BEWA_018120"/>